<organism evidence="2 3">
    <name type="scientific">Bifidobacterium ramosum</name>
    <dbReference type="NCBI Taxonomy" id="1798158"/>
    <lineage>
        <taxon>Bacteria</taxon>
        <taxon>Bacillati</taxon>
        <taxon>Actinomycetota</taxon>
        <taxon>Actinomycetes</taxon>
        <taxon>Bifidobacteriales</taxon>
        <taxon>Bifidobacteriaceae</taxon>
        <taxon>Bifidobacterium</taxon>
    </lineage>
</organism>
<evidence type="ECO:0000256" key="1">
    <source>
        <dbReference type="SAM" id="Phobius"/>
    </source>
</evidence>
<keyword evidence="3" id="KW-1185">Reference proteome</keyword>
<dbReference type="EMBL" id="WBSM01000001">
    <property type="protein sequence ID" value="KAB8289412.1"/>
    <property type="molecule type" value="Genomic_DNA"/>
</dbReference>
<comment type="caution">
    <text evidence="2">The sequence shown here is derived from an EMBL/GenBank/DDBJ whole genome shotgun (WGS) entry which is preliminary data.</text>
</comment>
<keyword evidence="1" id="KW-0812">Transmembrane</keyword>
<keyword evidence="1" id="KW-1133">Transmembrane helix</keyword>
<evidence type="ECO:0000313" key="2">
    <source>
        <dbReference type="EMBL" id="KAB8289412.1"/>
    </source>
</evidence>
<dbReference type="RefSeq" id="WP_163146746.1">
    <property type="nucleotide sequence ID" value="NZ_WBSM01000001.1"/>
</dbReference>
<feature type="transmembrane region" description="Helical" evidence="1">
    <location>
        <begin position="18"/>
        <end position="36"/>
    </location>
</feature>
<reference evidence="2 3" key="1">
    <citation type="submission" date="2019-10" db="EMBL/GenBank/DDBJ databases">
        <title>Characterization of the phylogenetic diversity of two novel species belonging to the genus Bifidobacterium: Bifidobacterium cebidarum sp. nov. and Bifidobacterium leontopitheci sp. nov.</title>
        <authorList>
            <person name="Lugli G.A."/>
            <person name="Duranti S."/>
            <person name="Milani C."/>
            <person name="Turroni F."/>
            <person name="Ventura M."/>
        </authorList>
    </citation>
    <scope>NUCLEOTIDE SEQUENCE [LARGE SCALE GENOMIC DNA]</scope>
    <source>
        <strain evidence="2 3">DSM 100688</strain>
    </source>
</reference>
<proteinExistence type="predicted"/>
<dbReference type="Proteomes" id="UP000482084">
    <property type="component" value="Unassembled WGS sequence"/>
</dbReference>
<keyword evidence="1" id="KW-0472">Membrane</keyword>
<protein>
    <submittedName>
        <fullName evidence="2">Uncharacterized protein</fullName>
    </submittedName>
</protein>
<evidence type="ECO:0000313" key="3">
    <source>
        <dbReference type="Proteomes" id="UP000482084"/>
    </source>
</evidence>
<sequence length="91" mass="9121">MEKTTHNTSVQNGGTRRLVVILVCVSVALQALAFAIPGNVLSLLCRAVGVLLLLAALLAALKGDAKSSSFLAVGVGVAAGLTAIALVIVLL</sequence>
<accession>A0A6L4X3Z3</accession>
<gene>
    <name evidence="2" type="ORF">DSM100688_0492</name>
</gene>
<feature type="transmembrane region" description="Helical" evidence="1">
    <location>
        <begin position="43"/>
        <end position="61"/>
    </location>
</feature>
<dbReference type="AlphaFoldDB" id="A0A6L4X3Z3"/>
<feature type="transmembrane region" description="Helical" evidence="1">
    <location>
        <begin position="67"/>
        <end position="90"/>
    </location>
</feature>
<name>A0A6L4X3Z3_9BIFI</name>